<feature type="transmembrane region" description="Helical" evidence="5">
    <location>
        <begin position="193"/>
        <end position="212"/>
    </location>
</feature>
<name>A0A521F0K5_9BACT</name>
<dbReference type="Pfam" id="PF02535">
    <property type="entry name" value="Zip"/>
    <property type="match status" value="1"/>
</dbReference>
<feature type="transmembrane region" description="Helical" evidence="5">
    <location>
        <begin position="102"/>
        <end position="127"/>
    </location>
</feature>
<organism evidence="6 7">
    <name type="scientific">Fodinibius sediminis</name>
    <dbReference type="NCBI Taxonomy" id="1214077"/>
    <lineage>
        <taxon>Bacteria</taxon>
        <taxon>Pseudomonadati</taxon>
        <taxon>Balneolota</taxon>
        <taxon>Balneolia</taxon>
        <taxon>Balneolales</taxon>
        <taxon>Balneolaceae</taxon>
        <taxon>Fodinibius</taxon>
    </lineage>
</organism>
<evidence type="ECO:0000256" key="3">
    <source>
        <dbReference type="ARBA" id="ARBA00022989"/>
    </source>
</evidence>
<comment type="subcellular location">
    <subcellularLocation>
        <location evidence="1">Membrane</location>
        <topology evidence="1">Multi-pass membrane protein</topology>
    </subcellularLocation>
</comment>
<dbReference type="PANTHER" id="PTHR16950">
    <property type="entry name" value="ZINC TRANSPORTER SLC39A7 HISTIDINE-RICH MEMBRANE PROTEIN KE4"/>
    <property type="match status" value="1"/>
</dbReference>
<reference evidence="6 7" key="1">
    <citation type="submission" date="2017-05" db="EMBL/GenBank/DDBJ databases">
        <authorList>
            <person name="Varghese N."/>
            <person name="Submissions S."/>
        </authorList>
    </citation>
    <scope>NUCLEOTIDE SEQUENCE [LARGE SCALE GENOMIC DNA]</scope>
    <source>
        <strain evidence="6 7">DSM 21194</strain>
    </source>
</reference>
<dbReference type="EMBL" id="FXTH01000021">
    <property type="protein sequence ID" value="SMO89689.1"/>
    <property type="molecule type" value="Genomic_DNA"/>
</dbReference>
<proteinExistence type="predicted"/>
<keyword evidence="4 5" id="KW-0472">Membrane</keyword>
<evidence type="ECO:0000256" key="5">
    <source>
        <dbReference type="SAM" id="Phobius"/>
    </source>
</evidence>
<dbReference type="GO" id="GO:0005385">
    <property type="term" value="F:zinc ion transmembrane transporter activity"/>
    <property type="evidence" value="ECO:0007669"/>
    <property type="project" value="TreeGrafter"/>
</dbReference>
<feature type="transmembrane region" description="Helical" evidence="5">
    <location>
        <begin position="6"/>
        <end position="27"/>
    </location>
</feature>
<feature type="transmembrane region" description="Helical" evidence="5">
    <location>
        <begin position="163"/>
        <end position="186"/>
    </location>
</feature>
<dbReference type="AlphaFoldDB" id="A0A521F0K5"/>
<sequence>MEALWWIITTGLLMSAIAMVGSVTLILKEKTLRKIQTPLVAFAAGSLIGGAFLHIIPAGLTEYKEDSFFLWILTGFGLFFVLEQFLHWRHCQLDREDRRKPLTYLILIGDGLHNFIGGLAIGGTFLIDSKLGLMAWLAAAAHEIPQELGDFAVLVHGGWKKSAALLFNVLSGLTFLLGGIIAFFVSQQIDVDFLIPFAAGNFIYIGASDLVPEVNKHESLFFNFIHFLSFATGIFLMWIIKVIFGH</sequence>
<feature type="transmembrane region" description="Helical" evidence="5">
    <location>
        <begin position="39"/>
        <end position="56"/>
    </location>
</feature>
<dbReference type="GO" id="GO:0016020">
    <property type="term" value="C:membrane"/>
    <property type="evidence" value="ECO:0007669"/>
    <property type="project" value="UniProtKB-SubCell"/>
</dbReference>
<evidence type="ECO:0000313" key="6">
    <source>
        <dbReference type="EMBL" id="SMO89689.1"/>
    </source>
</evidence>
<feature type="transmembrane region" description="Helical" evidence="5">
    <location>
        <begin position="224"/>
        <end position="244"/>
    </location>
</feature>
<dbReference type="PANTHER" id="PTHR16950:SF16">
    <property type="entry name" value="ZINC TRANSPORTER ZIP13"/>
    <property type="match status" value="1"/>
</dbReference>
<dbReference type="Proteomes" id="UP000317593">
    <property type="component" value="Unassembled WGS sequence"/>
</dbReference>
<protein>
    <submittedName>
        <fullName evidence="6">Zinc and cadmium transporter</fullName>
    </submittedName>
</protein>
<gene>
    <name evidence="6" type="ORF">SAMN06265218_12123</name>
</gene>
<accession>A0A521F0K5</accession>
<evidence type="ECO:0000313" key="7">
    <source>
        <dbReference type="Proteomes" id="UP000317593"/>
    </source>
</evidence>
<feature type="transmembrane region" description="Helical" evidence="5">
    <location>
        <begin position="68"/>
        <end position="86"/>
    </location>
</feature>
<keyword evidence="2 5" id="KW-0812">Transmembrane</keyword>
<dbReference type="RefSeq" id="WP_142715839.1">
    <property type="nucleotide sequence ID" value="NZ_FXTH01000021.1"/>
</dbReference>
<evidence type="ECO:0000256" key="4">
    <source>
        <dbReference type="ARBA" id="ARBA00023136"/>
    </source>
</evidence>
<keyword evidence="3 5" id="KW-1133">Transmembrane helix</keyword>
<dbReference type="InterPro" id="IPR003689">
    <property type="entry name" value="ZIP"/>
</dbReference>
<dbReference type="GO" id="GO:0006882">
    <property type="term" value="P:intracellular zinc ion homeostasis"/>
    <property type="evidence" value="ECO:0007669"/>
    <property type="project" value="TreeGrafter"/>
</dbReference>
<evidence type="ECO:0000256" key="1">
    <source>
        <dbReference type="ARBA" id="ARBA00004141"/>
    </source>
</evidence>
<keyword evidence="7" id="KW-1185">Reference proteome</keyword>
<dbReference type="OrthoDB" id="9806593at2"/>
<evidence type="ECO:0000256" key="2">
    <source>
        <dbReference type="ARBA" id="ARBA00022692"/>
    </source>
</evidence>